<dbReference type="AlphaFoldDB" id="A0A6J7J4W3"/>
<accession>A0A6J7J4W3</accession>
<dbReference type="EMBL" id="CAFBND010000027">
    <property type="protein sequence ID" value="CAB4938418.1"/>
    <property type="molecule type" value="Genomic_DNA"/>
</dbReference>
<sequence>MPDPQADLEPDSDLDTGRIRAERYGHLPEHVALADTTTAQVSGPAPDPTMGRDIERDIALHKVGG</sequence>
<dbReference type="EMBL" id="CAFBPU010000031">
    <property type="protein sequence ID" value="CAB5035431.1"/>
    <property type="molecule type" value="Genomic_DNA"/>
</dbReference>
<protein>
    <submittedName>
        <fullName evidence="1">Unannotated protein</fullName>
    </submittedName>
</protein>
<name>A0A6J7J4W3_9ZZZZ</name>
<proteinExistence type="predicted"/>
<evidence type="ECO:0000313" key="2">
    <source>
        <dbReference type="EMBL" id="CAB5035431.1"/>
    </source>
</evidence>
<evidence type="ECO:0000313" key="1">
    <source>
        <dbReference type="EMBL" id="CAB4938418.1"/>
    </source>
</evidence>
<reference evidence="1" key="1">
    <citation type="submission" date="2020-05" db="EMBL/GenBank/DDBJ databases">
        <authorList>
            <person name="Chiriac C."/>
            <person name="Salcher M."/>
            <person name="Ghai R."/>
            <person name="Kavagutti S V."/>
        </authorList>
    </citation>
    <scope>NUCLEOTIDE SEQUENCE</scope>
</reference>
<gene>
    <name evidence="1" type="ORF">UFOPK3752_00891</name>
    <name evidence="2" type="ORF">UFOPK4150_01491</name>
</gene>
<organism evidence="1">
    <name type="scientific">freshwater metagenome</name>
    <dbReference type="NCBI Taxonomy" id="449393"/>
    <lineage>
        <taxon>unclassified sequences</taxon>
        <taxon>metagenomes</taxon>
        <taxon>ecological metagenomes</taxon>
    </lineage>
</organism>